<keyword evidence="1" id="KW-0175">Coiled coil</keyword>
<evidence type="ECO:0000313" key="3">
    <source>
        <dbReference type="EMBL" id="CAI8017401.1"/>
    </source>
</evidence>
<dbReference type="EMBL" id="CASHTH010001623">
    <property type="protein sequence ID" value="CAI8017401.1"/>
    <property type="molecule type" value="Genomic_DNA"/>
</dbReference>
<gene>
    <name evidence="3" type="ORF">GBAR_LOCUS10568</name>
</gene>
<evidence type="ECO:0000256" key="2">
    <source>
        <dbReference type="SAM" id="MobiDB-lite"/>
    </source>
</evidence>
<name>A0AA35RVQ4_GEOBA</name>
<evidence type="ECO:0000313" key="4">
    <source>
        <dbReference type="Proteomes" id="UP001174909"/>
    </source>
</evidence>
<comment type="caution">
    <text evidence="3">The sequence shown here is derived from an EMBL/GenBank/DDBJ whole genome shotgun (WGS) entry which is preliminary data.</text>
</comment>
<protein>
    <submittedName>
        <fullName evidence="3">Uncharacterized protein</fullName>
    </submittedName>
</protein>
<evidence type="ECO:0000256" key="1">
    <source>
        <dbReference type="SAM" id="Coils"/>
    </source>
</evidence>
<keyword evidence="4" id="KW-1185">Reference proteome</keyword>
<proteinExistence type="predicted"/>
<dbReference type="Proteomes" id="UP001174909">
    <property type="component" value="Unassembled WGS sequence"/>
</dbReference>
<feature type="region of interest" description="Disordered" evidence="2">
    <location>
        <begin position="129"/>
        <end position="169"/>
    </location>
</feature>
<dbReference type="AlphaFoldDB" id="A0AA35RVQ4"/>
<feature type="region of interest" description="Disordered" evidence="2">
    <location>
        <begin position="29"/>
        <end position="87"/>
    </location>
</feature>
<organism evidence="3 4">
    <name type="scientific">Geodia barretti</name>
    <name type="common">Barrett's horny sponge</name>
    <dbReference type="NCBI Taxonomy" id="519541"/>
    <lineage>
        <taxon>Eukaryota</taxon>
        <taxon>Metazoa</taxon>
        <taxon>Porifera</taxon>
        <taxon>Demospongiae</taxon>
        <taxon>Heteroscleromorpha</taxon>
        <taxon>Tetractinellida</taxon>
        <taxon>Astrophorina</taxon>
        <taxon>Geodiidae</taxon>
        <taxon>Geodia</taxon>
    </lineage>
</organism>
<sequence length="243" mass="26947">MLPHQPLKQTTLAPNERCHTNSIESCFGSGPLVPKQAHIHPHPPPSSPPYQRQAGKRGRRKIDAIDVKRGAGGRSGGEMREGGQARLGERQGRVIVHVPPLTSEEKLQANTAIEKQRSKERLEQWREEARLDHLKPLSGGSTASDTAPYATDRQHSPTAKAGQDLTLASPLSDHGEVARKRVEHYNTALQTQRRQAGLISDASSDLLEAERRLAEALAQRDEMEEKKKRAYRLTAFTADPYLL</sequence>
<feature type="compositionally biased region" description="Basic and acidic residues" evidence="2">
    <location>
        <begin position="77"/>
        <end position="87"/>
    </location>
</feature>
<accession>A0AA35RVQ4</accession>
<feature type="coiled-coil region" evidence="1">
    <location>
        <begin position="199"/>
        <end position="233"/>
    </location>
</feature>
<reference evidence="3" key="1">
    <citation type="submission" date="2023-03" db="EMBL/GenBank/DDBJ databases">
        <authorList>
            <person name="Steffen K."/>
            <person name="Cardenas P."/>
        </authorList>
    </citation>
    <scope>NUCLEOTIDE SEQUENCE</scope>
</reference>